<evidence type="ECO:0000256" key="2">
    <source>
        <dbReference type="ARBA" id="ARBA00022723"/>
    </source>
</evidence>
<evidence type="ECO:0000256" key="1">
    <source>
        <dbReference type="ARBA" id="ARBA00001936"/>
    </source>
</evidence>
<evidence type="ECO:0000256" key="6">
    <source>
        <dbReference type="RuleBase" id="RU004273"/>
    </source>
</evidence>
<accession>A0A9X0A7R2</accession>
<name>A0A9X0A7R2_9CNID</name>
<comment type="cofactor">
    <cofactor evidence="1">
        <name>Mn(2+)</name>
        <dbReference type="ChEBI" id="CHEBI:29035"/>
    </cofactor>
</comment>
<keyword evidence="4 6" id="KW-0378">Hydrolase</keyword>
<evidence type="ECO:0000313" key="9">
    <source>
        <dbReference type="Proteomes" id="UP001163046"/>
    </source>
</evidence>
<keyword evidence="3" id="KW-0677">Repeat</keyword>
<dbReference type="InterPro" id="IPR029052">
    <property type="entry name" value="Metallo-depent_PP-like"/>
</dbReference>
<organism evidence="8 9">
    <name type="scientific">Desmophyllum pertusum</name>
    <dbReference type="NCBI Taxonomy" id="174260"/>
    <lineage>
        <taxon>Eukaryota</taxon>
        <taxon>Metazoa</taxon>
        <taxon>Cnidaria</taxon>
        <taxon>Anthozoa</taxon>
        <taxon>Hexacorallia</taxon>
        <taxon>Scleractinia</taxon>
        <taxon>Caryophylliina</taxon>
        <taxon>Caryophylliidae</taxon>
        <taxon>Desmophyllum</taxon>
    </lineage>
</organism>
<dbReference type="InterPro" id="IPR006186">
    <property type="entry name" value="Ser/Thr-sp_prot-phosphatase"/>
</dbReference>
<protein>
    <recommendedName>
        <fullName evidence="6">Serine/threonine-protein phosphatase</fullName>
        <ecNumber evidence="6">3.1.3.16</ecNumber>
    </recommendedName>
</protein>
<evidence type="ECO:0000256" key="5">
    <source>
        <dbReference type="ARBA" id="ARBA00023211"/>
    </source>
</evidence>
<sequence>MLNVSDDDNNAVEILRKGSATSTISTTSKRSEKLEMLTDPSKITVDESTYRGPHVTLPLTLLTVRNIIELYKSHKLLHVKYILLILRETREKLMLLPNISKASTSITKQITICGDLHGKLDDLFVIFHKNGLPSAENPYIFNVYINRGNHEDHIMNLRYGFVKEVMEKYKEHSAKVMKLFADIFGWLPLATVVNNKILVTHGGISNITDLAIIDKIDRHKYVSILKPPVWTRLIQIPSISWSGDRCWISYGVTLNLFLVVNQTRSEEEDVTLVLTLLNASLKT</sequence>
<comment type="caution">
    <text evidence="8">The sequence shown here is derived from an EMBL/GenBank/DDBJ whole genome shotgun (WGS) entry which is preliminary data.</text>
</comment>
<dbReference type="PROSITE" id="PS00125">
    <property type="entry name" value="SER_THR_PHOSPHATASE"/>
    <property type="match status" value="1"/>
</dbReference>
<dbReference type="InterPro" id="IPR004843">
    <property type="entry name" value="Calcineurin-like_PHP"/>
</dbReference>
<reference evidence="8" key="1">
    <citation type="submission" date="2023-01" db="EMBL/GenBank/DDBJ databases">
        <title>Genome assembly of the deep-sea coral Lophelia pertusa.</title>
        <authorList>
            <person name="Herrera S."/>
            <person name="Cordes E."/>
        </authorList>
    </citation>
    <scope>NUCLEOTIDE SEQUENCE</scope>
    <source>
        <strain evidence="8">USNM1676648</strain>
        <tissue evidence="8">Polyp</tissue>
    </source>
</reference>
<dbReference type="InterPro" id="IPR051134">
    <property type="entry name" value="PPP_phosphatase"/>
</dbReference>
<keyword evidence="5" id="KW-0464">Manganese</keyword>
<dbReference type="EMBL" id="MU825399">
    <property type="protein sequence ID" value="KAJ7393084.1"/>
    <property type="molecule type" value="Genomic_DNA"/>
</dbReference>
<dbReference type="Pfam" id="PF00149">
    <property type="entry name" value="Metallophos"/>
    <property type="match status" value="1"/>
</dbReference>
<dbReference type="GO" id="GO:0046872">
    <property type="term" value="F:metal ion binding"/>
    <property type="evidence" value="ECO:0007669"/>
    <property type="project" value="UniProtKB-KW"/>
</dbReference>
<proteinExistence type="inferred from homology"/>
<evidence type="ECO:0000313" key="8">
    <source>
        <dbReference type="EMBL" id="KAJ7393084.1"/>
    </source>
</evidence>
<gene>
    <name evidence="8" type="primary">PPEF1_2</name>
    <name evidence="8" type="ORF">OS493_008382</name>
</gene>
<dbReference type="SUPFAM" id="SSF56300">
    <property type="entry name" value="Metallo-dependent phosphatases"/>
    <property type="match status" value="1"/>
</dbReference>
<dbReference type="OrthoDB" id="442428at2759"/>
<evidence type="ECO:0000256" key="3">
    <source>
        <dbReference type="ARBA" id="ARBA00022737"/>
    </source>
</evidence>
<dbReference type="Pfam" id="PF08321">
    <property type="entry name" value="PPP5"/>
    <property type="match status" value="1"/>
</dbReference>
<dbReference type="SMART" id="SM00156">
    <property type="entry name" value="PP2Ac"/>
    <property type="match status" value="1"/>
</dbReference>
<evidence type="ECO:0000259" key="7">
    <source>
        <dbReference type="PROSITE" id="PS00125"/>
    </source>
</evidence>
<comment type="similarity">
    <text evidence="6">Belongs to the PPP phosphatase family.</text>
</comment>
<dbReference type="AlphaFoldDB" id="A0A9X0A7R2"/>
<evidence type="ECO:0000256" key="4">
    <source>
        <dbReference type="ARBA" id="ARBA00022801"/>
    </source>
</evidence>
<dbReference type="Gene3D" id="3.60.21.10">
    <property type="match status" value="2"/>
</dbReference>
<keyword evidence="9" id="KW-1185">Reference proteome</keyword>
<dbReference type="GO" id="GO:0004722">
    <property type="term" value="F:protein serine/threonine phosphatase activity"/>
    <property type="evidence" value="ECO:0007669"/>
    <property type="project" value="UniProtKB-EC"/>
</dbReference>
<dbReference type="InterPro" id="IPR013235">
    <property type="entry name" value="PPP_dom"/>
</dbReference>
<dbReference type="Proteomes" id="UP001163046">
    <property type="component" value="Unassembled WGS sequence"/>
</dbReference>
<dbReference type="PANTHER" id="PTHR45668">
    <property type="entry name" value="SERINE/THREONINE-PROTEIN PHOSPHATASE 5-RELATED"/>
    <property type="match status" value="1"/>
</dbReference>
<dbReference type="PANTHER" id="PTHR45668:SF3">
    <property type="entry name" value="SERINE_THREONINE-PROTEIN PHOSPHATASE RDGC"/>
    <property type="match status" value="1"/>
</dbReference>
<feature type="domain" description="Serine/threonine specific protein phosphatases" evidence="7">
    <location>
        <begin position="146"/>
        <end position="151"/>
    </location>
</feature>
<keyword evidence="2" id="KW-0479">Metal-binding</keyword>
<dbReference type="EC" id="3.1.3.16" evidence="6"/>
<comment type="catalytic activity">
    <reaction evidence="6">
        <text>O-phospho-L-threonyl-[protein] + H2O = L-threonyl-[protein] + phosphate</text>
        <dbReference type="Rhea" id="RHEA:47004"/>
        <dbReference type="Rhea" id="RHEA-COMP:11060"/>
        <dbReference type="Rhea" id="RHEA-COMP:11605"/>
        <dbReference type="ChEBI" id="CHEBI:15377"/>
        <dbReference type="ChEBI" id="CHEBI:30013"/>
        <dbReference type="ChEBI" id="CHEBI:43474"/>
        <dbReference type="ChEBI" id="CHEBI:61977"/>
        <dbReference type="EC" id="3.1.3.16"/>
    </reaction>
</comment>